<name>A0AAD2YS83_ACIBA</name>
<dbReference type="AlphaFoldDB" id="A0AAD2YS83"/>
<reference evidence="1" key="1">
    <citation type="submission" date="2023-06" db="EMBL/GenBank/DDBJ databases">
        <authorList>
            <consortium name="Clinical and Environmental Microbiology Branch: Whole genome sequencing antimicrobial resistance pathogens in the healthcare setting"/>
        </authorList>
    </citation>
    <scope>NUCLEOTIDE SEQUENCE</scope>
    <source>
        <strain evidence="1">2021GN-00227</strain>
    </source>
</reference>
<accession>A0AAD2YS83</accession>
<evidence type="ECO:0000313" key="1">
    <source>
        <dbReference type="EMBL" id="EKU3569669.1"/>
    </source>
</evidence>
<gene>
    <name evidence="1" type="ORF">MKP18_003110</name>
</gene>
<proteinExistence type="predicted"/>
<dbReference type="EMBL" id="ABFEVW020000022">
    <property type="protein sequence ID" value="EKU3569669.1"/>
    <property type="molecule type" value="Genomic_DNA"/>
</dbReference>
<dbReference type="EMBL" id="ABFEVW030000022">
    <property type="protein sequence ID" value="EMN1072766.1"/>
    <property type="molecule type" value="Genomic_DNA"/>
</dbReference>
<feature type="non-terminal residue" evidence="1">
    <location>
        <position position="1"/>
    </location>
</feature>
<sequence length="25" mass="2834">SIRSNGCYGVWTRQLERHAKCIGAQ</sequence>
<comment type="caution">
    <text evidence="1">The sequence shown here is derived from an EMBL/GenBank/DDBJ whole genome shotgun (WGS) entry which is preliminary data.</text>
</comment>
<organism evidence="1">
    <name type="scientific">Acinetobacter baumannii</name>
    <dbReference type="NCBI Taxonomy" id="470"/>
    <lineage>
        <taxon>Bacteria</taxon>
        <taxon>Pseudomonadati</taxon>
        <taxon>Pseudomonadota</taxon>
        <taxon>Gammaproteobacteria</taxon>
        <taxon>Moraxellales</taxon>
        <taxon>Moraxellaceae</taxon>
        <taxon>Acinetobacter</taxon>
        <taxon>Acinetobacter calcoaceticus/baumannii complex</taxon>
    </lineage>
</organism>
<protein>
    <submittedName>
        <fullName evidence="1">Lysozyme</fullName>
    </submittedName>
</protein>